<evidence type="ECO:0000313" key="3">
    <source>
        <dbReference type="Proteomes" id="UP000824120"/>
    </source>
</evidence>
<dbReference type="OrthoDB" id="1301333at2759"/>
<sequence>MNQLNMDVSQEISSWYKKETYLKIYSHLIQPVPNMEMWPESRNPIVEPPGSRKMLGTPPKNRREIGEVRKAGNFPRKGTSMTCSICRGFNHNKRNCPKNPKPKSTPTPTKESSTGKKRSRGQYERARSTNTGTRRGTQSGYKKRPRVVGQGVFVIDTGYTCINAILVLNLPRD</sequence>
<evidence type="ECO:0000313" key="2">
    <source>
        <dbReference type="EMBL" id="KAG5580571.1"/>
    </source>
</evidence>
<feature type="region of interest" description="Disordered" evidence="1">
    <location>
        <begin position="43"/>
        <end position="143"/>
    </location>
</feature>
<dbReference type="Proteomes" id="UP000824120">
    <property type="component" value="Chromosome 10"/>
</dbReference>
<evidence type="ECO:0000256" key="1">
    <source>
        <dbReference type="SAM" id="MobiDB-lite"/>
    </source>
</evidence>
<comment type="caution">
    <text evidence="2">The sequence shown here is derived from an EMBL/GenBank/DDBJ whole genome shotgun (WGS) entry which is preliminary data.</text>
</comment>
<dbReference type="AlphaFoldDB" id="A0A9J5WXQ0"/>
<feature type="compositionally biased region" description="Basic and acidic residues" evidence="1">
    <location>
        <begin position="61"/>
        <end position="70"/>
    </location>
</feature>
<name>A0A9J5WXQ0_SOLCO</name>
<feature type="compositionally biased region" description="Polar residues" evidence="1">
    <location>
        <begin position="128"/>
        <end position="140"/>
    </location>
</feature>
<feature type="compositionally biased region" description="Low complexity" evidence="1">
    <location>
        <begin position="102"/>
        <end position="112"/>
    </location>
</feature>
<protein>
    <submittedName>
        <fullName evidence="2">Uncharacterized protein</fullName>
    </submittedName>
</protein>
<organism evidence="2 3">
    <name type="scientific">Solanum commersonii</name>
    <name type="common">Commerson's wild potato</name>
    <name type="synonym">Commerson's nightshade</name>
    <dbReference type="NCBI Taxonomy" id="4109"/>
    <lineage>
        <taxon>Eukaryota</taxon>
        <taxon>Viridiplantae</taxon>
        <taxon>Streptophyta</taxon>
        <taxon>Embryophyta</taxon>
        <taxon>Tracheophyta</taxon>
        <taxon>Spermatophyta</taxon>
        <taxon>Magnoliopsida</taxon>
        <taxon>eudicotyledons</taxon>
        <taxon>Gunneridae</taxon>
        <taxon>Pentapetalae</taxon>
        <taxon>asterids</taxon>
        <taxon>lamiids</taxon>
        <taxon>Solanales</taxon>
        <taxon>Solanaceae</taxon>
        <taxon>Solanoideae</taxon>
        <taxon>Solaneae</taxon>
        <taxon>Solanum</taxon>
    </lineage>
</organism>
<gene>
    <name evidence="2" type="ORF">H5410_051198</name>
</gene>
<proteinExistence type="predicted"/>
<reference evidence="2 3" key="1">
    <citation type="submission" date="2020-09" db="EMBL/GenBank/DDBJ databases">
        <title>De no assembly of potato wild relative species, Solanum commersonii.</title>
        <authorList>
            <person name="Cho K."/>
        </authorList>
    </citation>
    <scope>NUCLEOTIDE SEQUENCE [LARGE SCALE GENOMIC DNA]</scope>
    <source>
        <strain evidence="2">LZ3.2</strain>
        <tissue evidence="2">Leaf</tissue>
    </source>
</reference>
<accession>A0A9J5WXQ0</accession>
<dbReference type="EMBL" id="JACXVP010000010">
    <property type="protein sequence ID" value="KAG5580571.1"/>
    <property type="molecule type" value="Genomic_DNA"/>
</dbReference>
<keyword evidence="3" id="KW-1185">Reference proteome</keyword>